<evidence type="ECO:0000256" key="1">
    <source>
        <dbReference type="SAM" id="MobiDB-lite"/>
    </source>
</evidence>
<dbReference type="InterPro" id="IPR014729">
    <property type="entry name" value="Rossmann-like_a/b/a_fold"/>
</dbReference>
<comment type="caution">
    <text evidence="3">The sequence shown here is derived from an EMBL/GenBank/DDBJ whole genome shotgun (WGS) entry which is preliminary data.</text>
</comment>
<dbReference type="CDD" id="cd00293">
    <property type="entry name" value="USP-like"/>
    <property type="match status" value="1"/>
</dbReference>
<feature type="domain" description="UspA" evidence="2">
    <location>
        <begin position="31"/>
        <end position="177"/>
    </location>
</feature>
<proteinExistence type="predicted"/>
<organism evidence="3 4">
    <name type="scientific">Streptomyces monticola</name>
    <dbReference type="NCBI Taxonomy" id="2666263"/>
    <lineage>
        <taxon>Bacteria</taxon>
        <taxon>Bacillati</taxon>
        <taxon>Actinomycetota</taxon>
        <taxon>Actinomycetes</taxon>
        <taxon>Kitasatosporales</taxon>
        <taxon>Streptomycetaceae</taxon>
        <taxon>Streptomyces</taxon>
    </lineage>
</organism>
<evidence type="ECO:0000313" key="4">
    <source>
        <dbReference type="Proteomes" id="UP001596523"/>
    </source>
</evidence>
<evidence type="ECO:0000313" key="3">
    <source>
        <dbReference type="EMBL" id="MFC7303105.1"/>
    </source>
</evidence>
<dbReference type="RefSeq" id="WP_381825930.1">
    <property type="nucleotide sequence ID" value="NZ_JBHTCF010000001.1"/>
</dbReference>
<reference evidence="4" key="1">
    <citation type="journal article" date="2019" name="Int. J. Syst. Evol. Microbiol.">
        <title>The Global Catalogue of Microorganisms (GCM) 10K type strain sequencing project: providing services to taxonomists for standard genome sequencing and annotation.</title>
        <authorList>
            <consortium name="The Broad Institute Genomics Platform"/>
            <consortium name="The Broad Institute Genome Sequencing Center for Infectious Disease"/>
            <person name="Wu L."/>
            <person name="Ma J."/>
        </authorList>
    </citation>
    <scope>NUCLEOTIDE SEQUENCE [LARGE SCALE GENOMIC DNA]</scope>
    <source>
        <strain evidence="4">SYNS20</strain>
    </source>
</reference>
<gene>
    <name evidence="3" type="ORF">ACFQVC_02580</name>
</gene>
<keyword evidence="4" id="KW-1185">Reference proteome</keyword>
<evidence type="ECO:0000259" key="2">
    <source>
        <dbReference type="Pfam" id="PF00582"/>
    </source>
</evidence>
<dbReference type="EMBL" id="JBHTCF010000001">
    <property type="protein sequence ID" value="MFC7303105.1"/>
    <property type="molecule type" value="Genomic_DNA"/>
</dbReference>
<name>A0ABW2JAT4_9ACTN</name>
<dbReference type="Proteomes" id="UP001596523">
    <property type="component" value="Unassembled WGS sequence"/>
</dbReference>
<dbReference type="InterPro" id="IPR006016">
    <property type="entry name" value="UspA"/>
</dbReference>
<protein>
    <submittedName>
        <fullName evidence="3">Universal stress protein</fullName>
    </submittedName>
</protein>
<sequence length="208" mass="22684">MRSGRRHERGQTGGREQAYGQEQAYGGERRGRVVVGVNGSLASLAALRTAADEARRSGRRLLAVIAWEPPEGEVLYVRCPDREWADQCVSAALNRLERAFDEAFGGAPHGVDVDRRALRGRPWEVLAGTADGPDDLLVVGAGVRRGVRGGRGVRVVRGGRVVRKLQRRAHCPVLTVPPPSLAELTRRTRRSLRRVTAADFLPGDRTGV</sequence>
<dbReference type="SUPFAM" id="SSF52402">
    <property type="entry name" value="Adenine nucleotide alpha hydrolases-like"/>
    <property type="match status" value="1"/>
</dbReference>
<feature type="region of interest" description="Disordered" evidence="1">
    <location>
        <begin position="1"/>
        <end position="25"/>
    </location>
</feature>
<accession>A0ABW2JAT4</accession>
<dbReference type="Pfam" id="PF00582">
    <property type="entry name" value="Usp"/>
    <property type="match status" value="1"/>
</dbReference>
<dbReference type="Gene3D" id="3.40.50.620">
    <property type="entry name" value="HUPs"/>
    <property type="match status" value="1"/>
</dbReference>